<protein>
    <submittedName>
        <fullName evidence="2">Synaptotagmin-1</fullName>
    </submittedName>
</protein>
<keyword evidence="3" id="KW-1185">Reference proteome</keyword>
<comment type="caution">
    <text evidence="2">The sequence shown here is derived from an EMBL/GenBank/DDBJ whole genome shotgun (WGS) entry which is preliminary data.</text>
</comment>
<dbReference type="InterPro" id="IPR035892">
    <property type="entry name" value="C2_domain_sf"/>
</dbReference>
<evidence type="ECO:0000259" key="1">
    <source>
        <dbReference type="PROSITE" id="PS50004"/>
    </source>
</evidence>
<dbReference type="InterPro" id="IPR000008">
    <property type="entry name" value="C2_dom"/>
</dbReference>
<dbReference type="SMART" id="SM00239">
    <property type="entry name" value="C2"/>
    <property type="match status" value="2"/>
</dbReference>
<dbReference type="PROSITE" id="PS50004">
    <property type="entry name" value="C2"/>
    <property type="match status" value="2"/>
</dbReference>
<dbReference type="GO" id="GO:0048791">
    <property type="term" value="P:calcium ion-regulated exocytosis of neurotransmitter"/>
    <property type="evidence" value="ECO:0007669"/>
    <property type="project" value="TreeGrafter"/>
</dbReference>
<dbReference type="AlphaFoldDB" id="A0AA35U0K4"/>
<feature type="domain" description="C2" evidence="1">
    <location>
        <begin position="142"/>
        <end position="264"/>
    </location>
</feature>
<proteinExistence type="predicted"/>
<dbReference type="GO" id="GO:0000149">
    <property type="term" value="F:SNARE binding"/>
    <property type="evidence" value="ECO:0007669"/>
    <property type="project" value="TreeGrafter"/>
</dbReference>
<dbReference type="GO" id="GO:0005886">
    <property type="term" value="C:plasma membrane"/>
    <property type="evidence" value="ECO:0007669"/>
    <property type="project" value="TreeGrafter"/>
</dbReference>
<gene>
    <name evidence="2" type="ORF">GBAR_LOCUS30759</name>
</gene>
<dbReference type="Proteomes" id="UP001174909">
    <property type="component" value="Unassembled WGS sequence"/>
</dbReference>
<dbReference type="GO" id="GO:0005509">
    <property type="term" value="F:calcium ion binding"/>
    <property type="evidence" value="ECO:0007669"/>
    <property type="project" value="TreeGrafter"/>
</dbReference>
<dbReference type="SUPFAM" id="SSF49562">
    <property type="entry name" value="C2 domain (Calcium/lipid-binding domain, CaLB)"/>
    <property type="match status" value="2"/>
</dbReference>
<reference evidence="2" key="1">
    <citation type="submission" date="2023-03" db="EMBL/GenBank/DDBJ databases">
        <authorList>
            <person name="Steffen K."/>
            <person name="Cardenas P."/>
        </authorList>
    </citation>
    <scope>NUCLEOTIDE SEQUENCE</scope>
</reference>
<dbReference type="GO" id="GO:0031045">
    <property type="term" value="C:dense core granule"/>
    <property type="evidence" value="ECO:0007669"/>
    <property type="project" value="TreeGrafter"/>
</dbReference>
<dbReference type="Pfam" id="PF00168">
    <property type="entry name" value="C2"/>
    <property type="match status" value="2"/>
</dbReference>
<dbReference type="GO" id="GO:0030276">
    <property type="term" value="F:clathrin binding"/>
    <property type="evidence" value="ECO:0007669"/>
    <property type="project" value="TreeGrafter"/>
</dbReference>
<dbReference type="GO" id="GO:0048488">
    <property type="term" value="P:synaptic vesicle endocytosis"/>
    <property type="evidence" value="ECO:0007669"/>
    <property type="project" value="TreeGrafter"/>
</dbReference>
<accession>A0AA35U0K4</accession>
<dbReference type="Gene3D" id="2.60.40.150">
    <property type="entry name" value="C2 domain"/>
    <property type="match status" value="2"/>
</dbReference>
<dbReference type="CDD" id="cd00276">
    <property type="entry name" value="C2B_Synaptotagmin"/>
    <property type="match status" value="1"/>
</dbReference>
<dbReference type="GO" id="GO:0070382">
    <property type="term" value="C:exocytic vesicle"/>
    <property type="evidence" value="ECO:0007669"/>
    <property type="project" value="TreeGrafter"/>
</dbReference>
<dbReference type="EMBL" id="CASHTH010004355">
    <property type="protein sequence ID" value="CAI8056452.1"/>
    <property type="molecule type" value="Genomic_DNA"/>
</dbReference>
<dbReference type="GO" id="GO:0005544">
    <property type="term" value="F:calcium-dependent phospholipid binding"/>
    <property type="evidence" value="ECO:0007669"/>
    <property type="project" value="TreeGrafter"/>
</dbReference>
<evidence type="ECO:0000313" key="2">
    <source>
        <dbReference type="EMBL" id="CAI8056452.1"/>
    </source>
</evidence>
<feature type="domain" description="C2" evidence="1">
    <location>
        <begin position="276"/>
        <end position="411"/>
    </location>
</feature>
<dbReference type="GO" id="GO:0001786">
    <property type="term" value="F:phosphatidylserine binding"/>
    <property type="evidence" value="ECO:0007669"/>
    <property type="project" value="TreeGrafter"/>
</dbReference>
<dbReference type="PANTHER" id="PTHR10024:SF227">
    <property type="entry name" value="SYNAPTOTAGMIN 1"/>
    <property type="match status" value="1"/>
</dbReference>
<organism evidence="2 3">
    <name type="scientific">Geodia barretti</name>
    <name type="common">Barrett's horny sponge</name>
    <dbReference type="NCBI Taxonomy" id="519541"/>
    <lineage>
        <taxon>Eukaryota</taxon>
        <taxon>Metazoa</taxon>
        <taxon>Porifera</taxon>
        <taxon>Demospongiae</taxon>
        <taxon>Heteroscleromorpha</taxon>
        <taxon>Tetractinellida</taxon>
        <taxon>Astrophorina</taxon>
        <taxon>Geodiidae</taxon>
        <taxon>Geodia</taxon>
    </lineage>
</organism>
<dbReference type="PANTHER" id="PTHR10024">
    <property type="entry name" value="SYNAPTOTAGMIN"/>
    <property type="match status" value="1"/>
</dbReference>
<name>A0AA35U0K4_GEOBA</name>
<evidence type="ECO:0000313" key="3">
    <source>
        <dbReference type="Proteomes" id="UP001174909"/>
    </source>
</evidence>
<sequence length="432" mass="49474">MSCLHYCCYCCCYCCDQCCPHRKQKPDKPVHFPHIEYKSPDQASQFVTTHTEFDKLPLERQYVFAQPPSERPYHRPPSTLLPVVPVTEQPRRQVRSYTPTTHSPTLSPVRVWRHSTPTPEPSNISYLSDSGTIASLQSGADSHPTLQFSLYYDIQRRVLAIHIQQAYNLPVISKGSVTHPCSPFIVLYLLPNRQEVFESRVIHRDLNPYFNQIFDFPSLLPEDIRKQTLVMKVFHSRRTKHELIGMISVSLEDADLYGVSMKMRIDEKVEHFSSESRGQVLVSLTHIPGTGLLQGIVLRAKNLQKVNGSGTACPYIKVYQLHNGKRQHKWKTSVKRNTLMPIFNEPFRFDIPPSTDLHSFSLDIVIMDHNRFSGDETMGIIRIGDSAPEETGRSHWSEVIRTPSQAVSRWHTAWPVTHVYDGGSDRESIVTN</sequence>